<dbReference type="Proteomes" id="UP000293360">
    <property type="component" value="Unassembled WGS sequence"/>
</dbReference>
<feature type="domain" description="Heterokaryon incompatibility" evidence="1">
    <location>
        <begin position="91"/>
        <end position="197"/>
    </location>
</feature>
<evidence type="ECO:0000313" key="3">
    <source>
        <dbReference type="Proteomes" id="UP000293360"/>
    </source>
</evidence>
<comment type="caution">
    <text evidence="2">The sequence shown here is derived from an EMBL/GenBank/DDBJ whole genome shotgun (WGS) entry which is preliminary data.</text>
</comment>
<sequence>MFGHDPVFRFNSASEFLVYADANGSFRGNEDRPSLNLSYRYYMTSTTEAEPHPLCGKDGPSLLPDRVLELGEDEDEEEVKLSETAGLQERYVSLSHCCGPEQLLTTTSSTIGNRKARIPLDVLPKTFQDTVRIARGLGIRYLWVDSLCIIQDSPEDWQVQSGKMASVYLNSWLILSAMRASSAADGCFSSGQGVNVKAPDEEGEDPLAILFPEAAKLRQDLRLNLIFRLQHPDSEAGDPHDRLKHFPLLHRLRLPLRAPEVVRAAAHERYLNRDTSHELPAKIAD</sequence>
<keyword evidence="3" id="KW-1185">Reference proteome</keyword>
<gene>
    <name evidence="2" type="ORF">DL764_002188</name>
</gene>
<dbReference type="STRING" id="155417.A0A4Q4TQT0"/>
<dbReference type="EMBL" id="QJNU01000077">
    <property type="protein sequence ID" value="RYP07960.1"/>
    <property type="molecule type" value="Genomic_DNA"/>
</dbReference>
<evidence type="ECO:0000313" key="2">
    <source>
        <dbReference type="EMBL" id="RYP07960.1"/>
    </source>
</evidence>
<name>A0A4Q4TQT0_9PEZI</name>
<reference evidence="2 3" key="1">
    <citation type="submission" date="2018-06" db="EMBL/GenBank/DDBJ databases">
        <title>Complete Genomes of Monosporascus.</title>
        <authorList>
            <person name="Robinson A.J."/>
            <person name="Natvig D.O."/>
        </authorList>
    </citation>
    <scope>NUCLEOTIDE SEQUENCE [LARGE SCALE GENOMIC DNA]</scope>
    <source>
        <strain evidence="2 3">CBS 110550</strain>
    </source>
</reference>
<dbReference type="OrthoDB" id="4161196at2759"/>
<protein>
    <recommendedName>
        <fullName evidence="1">Heterokaryon incompatibility domain-containing protein</fullName>
    </recommendedName>
</protein>
<dbReference type="InterPro" id="IPR010730">
    <property type="entry name" value="HET"/>
</dbReference>
<dbReference type="Pfam" id="PF06985">
    <property type="entry name" value="HET"/>
    <property type="match status" value="1"/>
</dbReference>
<dbReference type="AlphaFoldDB" id="A0A4Q4TQT0"/>
<accession>A0A4Q4TQT0</accession>
<dbReference type="PANTHER" id="PTHR33112:SF16">
    <property type="entry name" value="HETEROKARYON INCOMPATIBILITY DOMAIN-CONTAINING PROTEIN"/>
    <property type="match status" value="1"/>
</dbReference>
<dbReference type="PANTHER" id="PTHR33112">
    <property type="entry name" value="DOMAIN PROTEIN, PUTATIVE-RELATED"/>
    <property type="match status" value="1"/>
</dbReference>
<organism evidence="2 3">
    <name type="scientific">Monosporascus ibericus</name>
    <dbReference type="NCBI Taxonomy" id="155417"/>
    <lineage>
        <taxon>Eukaryota</taxon>
        <taxon>Fungi</taxon>
        <taxon>Dikarya</taxon>
        <taxon>Ascomycota</taxon>
        <taxon>Pezizomycotina</taxon>
        <taxon>Sordariomycetes</taxon>
        <taxon>Xylariomycetidae</taxon>
        <taxon>Xylariales</taxon>
        <taxon>Xylariales incertae sedis</taxon>
        <taxon>Monosporascus</taxon>
    </lineage>
</organism>
<evidence type="ECO:0000259" key="1">
    <source>
        <dbReference type="Pfam" id="PF06985"/>
    </source>
</evidence>
<proteinExistence type="predicted"/>